<dbReference type="Gene3D" id="3.40.50.10770">
    <property type="entry name" value="Hypothetical protein VC1899 like domain (Restriction endonuclease-like)"/>
    <property type="match status" value="1"/>
</dbReference>
<dbReference type="InterPro" id="IPR036388">
    <property type="entry name" value="WH-like_DNA-bd_sf"/>
</dbReference>
<dbReference type="Gene3D" id="1.10.10.10">
    <property type="entry name" value="Winged helix-like DNA-binding domain superfamily/Winged helix DNA-binding domain"/>
    <property type="match status" value="1"/>
</dbReference>
<evidence type="ECO:0000259" key="1">
    <source>
        <dbReference type="Pfam" id="PF23400"/>
    </source>
</evidence>
<dbReference type="SUPFAM" id="SSF52980">
    <property type="entry name" value="Restriction endonuclease-like"/>
    <property type="match status" value="1"/>
</dbReference>
<evidence type="ECO:0000313" key="2">
    <source>
        <dbReference type="EMBL" id="KKN08623.1"/>
    </source>
</evidence>
<organism evidence="2">
    <name type="scientific">marine sediment metagenome</name>
    <dbReference type="NCBI Taxonomy" id="412755"/>
    <lineage>
        <taxon>unclassified sequences</taxon>
        <taxon>metagenomes</taxon>
        <taxon>ecological metagenomes</taxon>
    </lineage>
</organism>
<dbReference type="AlphaFoldDB" id="A0A0F9QTT1"/>
<dbReference type="InterPro" id="IPR011335">
    <property type="entry name" value="Restrct_endonuc-II-like"/>
</dbReference>
<dbReference type="EMBL" id="LAZR01004433">
    <property type="protein sequence ID" value="KKN08623.1"/>
    <property type="molecule type" value="Genomic_DNA"/>
</dbReference>
<dbReference type="Pfam" id="PF23400">
    <property type="entry name" value="CARF_Card1"/>
    <property type="match status" value="1"/>
</dbReference>
<sequence length="248" mass="27988">MKKIIYIATIGSDARTKTPNLGPITSGLSNIAPNSIHKVYFLSDLNKETIISTISTQFPYLNKKTEHLSIDIFNYETLMEAVLKIYGNYPKDMFKFTINITGGTKIMSLGAFMGAILIGAEVQYIKESKEKFIGEQVIEITMPKIPVYEIHPIQKGILLVLKNAINDKDIIQSEVRKIIISDYAGKKEYSFGTKKELSPQIISYHCKILENNGLIVRSHDDANRRVQILSLTLIGNILAKFIFDEIKK</sequence>
<comment type="caution">
    <text evidence="2">The sequence shown here is derived from an EMBL/GenBank/DDBJ whole genome shotgun (WGS) entry which is preliminary data.</text>
</comment>
<feature type="domain" description="Card1 CARF" evidence="1">
    <location>
        <begin position="47"/>
        <end position="113"/>
    </location>
</feature>
<reference evidence="2" key="1">
    <citation type="journal article" date="2015" name="Nature">
        <title>Complex archaea that bridge the gap between prokaryotes and eukaryotes.</title>
        <authorList>
            <person name="Spang A."/>
            <person name="Saw J.H."/>
            <person name="Jorgensen S.L."/>
            <person name="Zaremba-Niedzwiedzka K."/>
            <person name="Martijn J."/>
            <person name="Lind A.E."/>
            <person name="van Eijk R."/>
            <person name="Schleper C."/>
            <person name="Guy L."/>
            <person name="Ettema T.J."/>
        </authorList>
    </citation>
    <scope>NUCLEOTIDE SEQUENCE</scope>
</reference>
<dbReference type="SUPFAM" id="SSF46785">
    <property type="entry name" value="Winged helix' DNA-binding domain"/>
    <property type="match status" value="1"/>
</dbReference>
<dbReference type="InterPro" id="IPR056339">
    <property type="entry name" value="CARF_Card1"/>
</dbReference>
<name>A0A0F9QTT1_9ZZZZ</name>
<accession>A0A0F9QTT1</accession>
<dbReference type="InterPro" id="IPR036390">
    <property type="entry name" value="WH_DNA-bd_sf"/>
</dbReference>
<protein>
    <recommendedName>
        <fullName evidence="1">Card1 CARF domain-containing protein</fullName>
    </recommendedName>
</protein>
<proteinExistence type="predicted"/>
<gene>
    <name evidence="2" type="ORF">LCGC14_1054840</name>
</gene>